<sequence length="56" mass="6310">MFKSSTRVSVIITYPAIAHLIFDKTKMSKLFVNVMPVLPQTHDGYKYADGLFCAKS</sequence>
<reference evidence="1 2" key="1">
    <citation type="submission" date="2006-02" db="EMBL/GenBank/DDBJ databases">
        <authorList>
            <person name="Pinhassi J."/>
            <person name="Pedros-Alio C."/>
            <person name="Ferriera S."/>
            <person name="Johnson J."/>
            <person name="Kravitz S."/>
            <person name="Halpern A."/>
            <person name="Remington K."/>
            <person name="Beeson K."/>
            <person name="Tran B."/>
            <person name="Rogers Y.-H."/>
            <person name="Friedman R."/>
            <person name="Venter J.C."/>
        </authorList>
    </citation>
    <scope>NUCLEOTIDE SEQUENCE [LARGE SCALE GENOMIC DNA]</scope>
    <source>
        <strain evidence="1 2">MED92</strain>
    </source>
</reference>
<comment type="caution">
    <text evidence="1">The sequence shown here is derived from an EMBL/GenBank/DDBJ whole genome shotgun (WGS) entry which is preliminary data.</text>
</comment>
<proteinExistence type="predicted"/>
<name>A0A7U8GTE3_NEPCE</name>
<dbReference type="AlphaFoldDB" id="A0A7U8GTE3"/>
<evidence type="ECO:0000313" key="2">
    <source>
        <dbReference type="Proteomes" id="UP000002171"/>
    </source>
</evidence>
<organism evidence="1 2">
    <name type="scientific">Neptuniibacter caesariensis</name>
    <dbReference type="NCBI Taxonomy" id="207954"/>
    <lineage>
        <taxon>Bacteria</taxon>
        <taxon>Pseudomonadati</taxon>
        <taxon>Pseudomonadota</taxon>
        <taxon>Gammaproteobacteria</taxon>
        <taxon>Oceanospirillales</taxon>
        <taxon>Oceanospirillaceae</taxon>
        <taxon>Neptuniibacter</taxon>
    </lineage>
</organism>
<evidence type="ECO:0000313" key="1">
    <source>
        <dbReference type="EMBL" id="EAR62197.1"/>
    </source>
</evidence>
<protein>
    <submittedName>
        <fullName evidence="1">3-deoxy-7-phosphoheptulonate synthase</fullName>
        <ecNumber evidence="1">2.5.1.54</ecNumber>
    </submittedName>
</protein>
<keyword evidence="2" id="KW-1185">Reference proteome</keyword>
<dbReference type="GO" id="GO:0003849">
    <property type="term" value="F:3-deoxy-7-phosphoheptulonate synthase activity"/>
    <property type="evidence" value="ECO:0007669"/>
    <property type="project" value="UniProtKB-EC"/>
</dbReference>
<dbReference type="Proteomes" id="UP000002171">
    <property type="component" value="Unassembled WGS sequence"/>
</dbReference>
<dbReference type="EMBL" id="AAOW01000004">
    <property type="protein sequence ID" value="EAR62197.1"/>
    <property type="molecule type" value="Genomic_DNA"/>
</dbReference>
<keyword evidence="1" id="KW-0808">Transferase</keyword>
<gene>
    <name evidence="1" type="ORF">MED92_10839</name>
</gene>
<dbReference type="EC" id="2.5.1.54" evidence="1"/>
<accession>A0A7U8GTE3</accession>